<dbReference type="AlphaFoldDB" id="A0A179BPU5"/>
<proteinExistence type="predicted"/>
<accession>A0A179BPU5</accession>
<evidence type="ECO:0000313" key="2">
    <source>
        <dbReference type="Proteomes" id="UP000078302"/>
    </source>
</evidence>
<keyword evidence="2" id="KW-1185">Reference proteome</keyword>
<name>A0A179BPU5_ACIFR</name>
<reference evidence="1 2" key="1">
    <citation type="submission" date="2016-04" db="EMBL/GenBank/DDBJ databases">
        <title>Acidithiobacillus ferrooxidans genome sequencing and assembly.</title>
        <authorList>
            <person name="Zhou Z."/>
        </authorList>
    </citation>
    <scope>NUCLEOTIDE SEQUENCE [LARGE SCALE GENOMIC DNA]</scope>
    <source>
        <strain evidence="1 2">BY0502</strain>
    </source>
</reference>
<protein>
    <submittedName>
        <fullName evidence="1">Uncharacterized protein</fullName>
    </submittedName>
</protein>
<gene>
    <name evidence="1" type="ORF">A4H96_02265</name>
</gene>
<organism evidence="1 2">
    <name type="scientific">Acidithiobacillus ferrooxidans</name>
    <name type="common">Thiobacillus ferrooxidans</name>
    <dbReference type="NCBI Taxonomy" id="920"/>
    <lineage>
        <taxon>Bacteria</taxon>
        <taxon>Pseudomonadati</taxon>
        <taxon>Pseudomonadota</taxon>
        <taxon>Acidithiobacillia</taxon>
        <taxon>Acidithiobacillales</taxon>
        <taxon>Acidithiobacillaceae</taxon>
        <taxon>Acidithiobacillus</taxon>
    </lineage>
</organism>
<dbReference type="Proteomes" id="UP000078302">
    <property type="component" value="Unassembled WGS sequence"/>
</dbReference>
<comment type="caution">
    <text evidence="1">The sequence shown here is derived from an EMBL/GenBank/DDBJ whole genome shotgun (WGS) entry which is preliminary data.</text>
</comment>
<sequence length="99" mass="11319">MKSFIGYFGLFRSSGRQAEWGASKMHIDNVTVVVKKNYEFEWAICSGRSHSRPALEFGRSAPGFGRRCYPAPKDQLVEEDFYLWSHQHAGVAFVMELVN</sequence>
<dbReference type="EMBL" id="LVXZ01000020">
    <property type="protein sequence ID" value="OAP93024.1"/>
    <property type="molecule type" value="Genomic_DNA"/>
</dbReference>
<evidence type="ECO:0000313" key="1">
    <source>
        <dbReference type="EMBL" id="OAP93024.1"/>
    </source>
</evidence>